<organism evidence="1 2">
    <name type="scientific">Rhodopirellula baltica WH47</name>
    <dbReference type="NCBI Taxonomy" id="991778"/>
    <lineage>
        <taxon>Bacteria</taxon>
        <taxon>Pseudomonadati</taxon>
        <taxon>Planctomycetota</taxon>
        <taxon>Planctomycetia</taxon>
        <taxon>Pirellulales</taxon>
        <taxon>Pirellulaceae</taxon>
        <taxon>Rhodopirellula</taxon>
    </lineage>
</organism>
<protein>
    <submittedName>
        <fullName evidence="1">Secreted protein containing PEP-CTERM bacterial domain</fullName>
    </submittedName>
</protein>
<dbReference type="RefSeq" id="WP_007326499.1">
    <property type="nucleotide sequence ID" value="NZ_AFAR01000141.1"/>
</dbReference>
<dbReference type="Proteomes" id="UP000006222">
    <property type="component" value="Unassembled WGS sequence"/>
</dbReference>
<comment type="caution">
    <text evidence="1">The sequence shown here is derived from an EMBL/GenBank/DDBJ whole genome shotgun (WGS) entry which is preliminary data.</text>
</comment>
<proteinExistence type="predicted"/>
<evidence type="ECO:0000313" key="1">
    <source>
        <dbReference type="EMBL" id="EGF27474.1"/>
    </source>
</evidence>
<sequence length="227" mass="23091">MAMKLRQLESAIFGVLVAVFYSGSVSGAVTYSIGDFSAEVGSASLSAFEVDVVVSRSDAEQLIGGRVSFGIDSGDGSSGAIITPPPGSFSGSWTSTIWADDPSGDFNSQSFLIFDDFYQTDISNGSVFGSGFTSVGVDGVIATFTVDFSALAPGTYLLDPNFSGSSTFISESNPGSSVPVLSSVGSLTITPAAVPEPATFGVCAFVAGGAYLGRRRRSAAASSAKNN</sequence>
<dbReference type="EMBL" id="AFAR01000141">
    <property type="protein sequence ID" value="EGF27474.1"/>
    <property type="molecule type" value="Genomic_DNA"/>
</dbReference>
<accession>F2AS88</accession>
<name>F2AS88_RHOBT</name>
<dbReference type="AlphaFoldDB" id="F2AS88"/>
<reference evidence="1 2" key="1">
    <citation type="journal article" date="2013" name="Mar. Genomics">
        <title>Expression of sulfatases in Rhodopirellula baltica and the diversity of sulfatases in the genus Rhodopirellula.</title>
        <authorList>
            <person name="Wegner C.E."/>
            <person name="Richter-Heitmann T."/>
            <person name="Klindworth A."/>
            <person name="Klockow C."/>
            <person name="Richter M."/>
            <person name="Achstetter T."/>
            <person name="Glockner F.O."/>
            <person name="Harder J."/>
        </authorList>
    </citation>
    <scope>NUCLEOTIDE SEQUENCE [LARGE SCALE GENOMIC DNA]</scope>
    <source>
        <strain evidence="1 2">WH47</strain>
    </source>
</reference>
<evidence type="ECO:0000313" key="2">
    <source>
        <dbReference type="Proteomes" id="UP000006222"/>
    </source>
</evidence>
<gene>
    <name evidence="1" type="ORF">RBWH47_03552</name>
</gene>